<dbReference type="RefSeq" id="WP_155190961.1">
    <property type="nucleotide sequence ID" value="NZ_BAAAEA010000003.1"/>
</dbReference>
<evidence type="ECO:0000256" key="3">
    <source>
        <dbReference type="ARBA" id="ARBA00022989"/>
    </source>
</evidence>
<keyword evidence="4 5" id="KW-0472">Membrane</keyword>
<dbReference type="Proteomes" id="UP001157914">
    <property type="component" value="Unassembled WGS sequence"/>
</dbReference>
<dbReference type="Gene3D" id="1.20.120.1630">
    <property type="match status" value="1"/>
</dbReference>
<feature type="transmembrane region" description="Helical" evidence="5">
    <location>
        <begin position="9"/>
        <end position="30"/>
    </location>
</feature>
<feature type="transmembrane region" description="Helical" evidence="5">
    <location>
        <begin position="89"/>
        <end position="119"/>
    </location>
</feature>
<dbReference type="Pfam" id="PF04191">
    <property type="entry name" value="PEMT"/>
    <property type="match status" value="1"/>
</dbReference>
<keyword evidence="7" id="KW-1185">Reference proteome</keyword>
<evidence type="ECO:0000256" key="2">
    <source>
        <dbReference type="ARBA" id="ARBA00022692"/>
    </source>
</evidence>
<comment type="subcellular location">
    <subcellularLocation>
        <location evidence="1">Endomembrane system</location>
        <topology evidence="1">Multi-pass membrane protein</topology>
    </subcellularLocation>
</comment>
<keyword evidence="2 5" id="KW-0812">Transmembrane</keyword>
<evidence type="ECO:0000256" key="5">
    <source>
        <dbReference type="SAM" id="Phobius"/>
    </source>
</evidence>
<reference evidence="6 7" key="1">
    <citation type="submission" date="2017-05" db="EMBL/GenBank/DDBJ databases">
        <authorList>
            <person name="Varghese N."/>
            <person name="Submissions S."/>
        </authorList>
    </citation>
    <scope>NUCLEOTIDE SEQUENCE [LARGE SCALE GENOMIC DNA]</scope>
    <source>
        <strain evidence="6 7">DSM 15949</strain>
    </source>
</reference>
<dbReference type="PANTHER" id="PTHR12714:SF24">
    <property type="entry name" value="SLR1182 PROTEIN"/>
    <property type="match status" value="1"/>
</dbReference>
<sequence length="150" mass="16444">MHLKLPPPIIALCAAGLLYGGTVLLPALTLTFPGQWAVAAVFAAAGLVLDGYSVLGFVRQKTTINPLSPETASHLVTSGFYRYTRNPMYLGMALLLTALALYWGTLTALAVLPAFVWYLTEFQIKPEETSLRSLFGADYDAYCARVRRWI</sequence>
<organism evidence="6 7">
    <name type="scientific">Roseibium denhamense</name>
    <dbReference type="NCBI Taxonomy" id="76305"/>
    <lineage>
        <taxon>Bacteria</taxon>
        <taxon>Pseudomonadati</taxon>
        <taxon>Pseudomonadota</taxon>
        <taxon>Alphaproteobacteria</taxon>
        <taxon>Hyphomicrobiales</taxon>
        <taxon>Stappiaceae</taxon>
        <taxon>Roseibium</taxon>
    </lineage>
</organism>
<accession>A0ABY1PLW4</accession>
<evidence type="ECO:0000313" key="6">
    <source>
        <dbReference type="EMBL" id="SMP37002.1"/>
    </source>
</evidence>
<dbReference type="PANTHER" id="PTHR12714">
    <property type="entry name" value="PROTEIN-S ISOPRENYLCYSTEINE O-METHYLTRANSFERASE"/>
    <property type="match status" value="1"/>
</dbReference>
<dbReference type="InterPro" id="IPR007318">
    <property type="entry name" value="Phopholipid_MeTrfase"/>
</dbReference>
<evidence type="ECO:0000313" key="7">
    <source>
        <dbReference type="Proteomes" id="UP001157914"/>
    </source>
</evidence>
<dbReference type="EMBL" id="FXTT01000008">
    <property type="protein sequence ID" value="SMP37002.1"/>
    <property type="molecule type" value="Genomic_DNA"/>
</dbReference>
<feature type="transmembrane region" description="Helical" evidence="5">
    <location>
        <begin position="36"/>
        <end position="58"/>
    </location>
</feature>
<comment type="caution">
    <text evidence="6">The sequence shown here is derived from an EMBL/GenBank/DDBJ whole genome shotgun (WGS) entry which is preliminary data.</text>
</comment>
<name>A0ABY1PLW4_9HYPH</name>
<gene>
    <name evidence="6" type="ORF">SAMN06265374_4439</name>
</gene>
<evidence type="ECO:0000256" key="1">
    <source>
        <dbReference type="ARBA" id="ARBA00004127"/>
    </source>
</evidence>
<keyword evidence="3 5" id="KW-1133">Transmembrane helix</keyword>
<evidence type="ECO:0000256" key="4">
    <source>
        <dbReference type="ARBA" id="ARBA00023136"/>
    </source>
</evidence>
<proteinExistence type="predicted"/>
<protein>
    <submittedName>
        <fullName evidence="6">Protein-S-isoprenylcysteine O-methyltransferase Ste14</fullName>
    </submittedName>
</protein>